<evidence type="ECO:0000313" key="6">
    <source>
        <dbReference type="EMBL" id="ANU75153.1"/>
    </source>
</evidence>
<dbReference type="SUPFAM" id="SSF46689">
    <property type="entry name" value="Homeodomain-like"/>
    <property type="match status" value="1"/>
</dbReference>
<dbReference type="OrthoDB" id="9812993at2"/>
<sequence>MNTVVTSREEILRAAGEMVKEGKGERISMRGIAGACGIAVGSLYNYFPTKNDLMIAVVVELWKELFFVPLSKIEGESFLEVVECIGKRIGRFGGGSQGFLAEHAFVVGDKEKGHQVMEEYLGHMRRELLTVLLGDEAVRREVWDEGFLAEDFVGFVVDFMVEDLMRGTDRSVFLRELILRVVYG</sequence>
<evidence type="ECO:0000256" key="1">
    <source>
        <dbReference type="ARBA" id="ARBA00023015"/>
    </source>
</evidence>
<evidence type="ECO:0000256" key="2">
    <source>
        <dbReference type="ARBA" id="ARBA00023125"/>
    </source>
</evidence>
<evidence type="ECO:0000256" key="4">
    <source>
        <dbReference type="PROSITE-ProRule" id="PRU00335"/>
    </source>
</evidence>
<name>A0A1C7I8I4_9FIRM</name>
<dbReference type="Pfam" id="PF00440">
    <property type="entry name" value="TetR_N"/>
    <property type="match status" value="1"/>
</dbReference>
<dbReference type="PANTHER" id="PTHR30055:SF234">
    <property type="entry name" value="HTH-TYPE TRANSCRIPTIONAL REGULATOR BETI"/>
    <property type="match status" value="1"/>
</dbReference>
<dbReference type="GO" id="GO:0003700">
    <property type="term" value="F:DNA-binding transcription factor activity"/>
    <property type="evidence" value="ECO:0007669"/>
    <property type="project" value="TreeGrafter"/>
</dbReference>
<organism evidence="6 7">
    <name type="scientific">Blautia pseudococcoides</name>
    <dbReference type="NCBI Taxonomy" id="1796616"/>
    <lineage>
        <taxon>Bacteria</taxon>
        <taxon>Bacillati</taxon>
        <taxon>Bacillota</taxon>
        <taxon>Clostridia</taxon>
        <taxon>Lachnospirales</taxon>
        <taxon>Lachnospiraceae</taxon>
        <taxon>Blautia</taxon>
    </lineage>
</organism>
<dbReference type="InterPro" id="IPR050109">
    <property type="entry name" value="HTH-type_TetR-like_transc_reg"/>
</dbReference>
<dbReference type="RefSeq" id="WP_065541368.1">
    <property type="nucleotide sequence ID" value="NZ_CP015405.2"/>
</dbReference>
<dbReference type="InterPro" id="IPR009057">
    <property type="entry name" value="Homeodomain-like_sf"/>
</dbReference>
<keyword evidence="2 4" id="KW-0238">DNA-binding</keyword>
<keyword evidence="7" id="KW-1185">Reference proteome</keyword>
<accession>A0A1C7I8I4</accession>
<protein>
    <submittedName>
        <fullName evidence="6">TetR family transcriptional regulator</fullName>
    </submittedName>
</protein>
<dbReference type="KEGG" id="byl:A4V09_04895"/>
<reference evidence="6" key="1">
    <citation type="submission" date="2017-04" db="EMBL/GenBank/DDBJ databases">
        <title>Complete Genome Sequences of Twelve Strains of a Stable Defined Moderately Diverse Mouse Microbiota 2 (sDMDMm2).</title>
        <authorList>
            <person name="Uchimura Y."/>
            <person name="Wyss M."/>
            <person name="Brugiroux S."/>
            <person name="Limenitakis J.P."/>
            <person name="Stecher B."/>
            <person name="McCoy K.D."/>
            <person name="Macpherson A.J."/>
        </authorList>
    </citation>
    <scope>NUCLEOTIDE SEQUENCE</scope>
    <source>
        <strain evidence="6">YL58</strain>
    </source>
</reference>
<dbReference type="EMBL" id="CP015405">
    <property type="protein sequence ID" value="ANU75153.1"/>
    <property type="molecule type" value="Genomic_DNA"/>
</dbReference>
<dbReference type="Proteomes" id="UP000092574">
    <property type="component" value="Chromosome"/>
</dbReference>
<evidence type="ECO:0000256" key="3">
    <source>
        <dbReference type="ARBA" id="ARBA00023163"/>
    </source>
</evidence>
<evidence type="ECO:0000259" key="5">
    <source>
        <dbReference type="PROSITE" id="PS50977"/>
    </source>
</evidence>
<proteinExistence type="predicted"/>
<keyword evidence="1" id="KW-0805">Transcription regulation</keyword>
<keyword evidence="3" id="KW-0804">Transcription</keyword>
<dbReference type="InterPro" id="IPR001647">
    <property type="entry name" value="HTH_TetR"/>
</dbReference>
<gene>
    <name evidence="6" type="ORF">A4V09_04895</name>
</gene>
<dbReference type="GO" id="GO:0000976">
    <property type="term" value="F:transcription cis-regulatory region binding"/>
    <property type="evidence" value="ECO:0007669"/>
    <property type="project" value="TreeGrafter"/>
</dbReference>
<dbReference type="AlphaFoldDB" id="A0A1C7I8I4"/>
<dbReference type="PANTHER" id="PTHR30055">
    <property type="entry name" value="HTH-TYPE TRANSCRIPTIONAL REGULATOR RUTR"/>
    <property type="match status" value="1"/>
</dbReference>
<dbReference type="PROSITE" id="PS50977">
    <property type="entry name" value="HTH_TETR_2"/>
    <property type="match status" value="1"/>
</dbReference>
<evidence type="ECO:0000313" key="7">
    <source>
        <dbReference type="Proteomes" id="UP000092574"/>
    </source>
</evidence>
<dbReference type="STRING" id="1796616.A4V09_04895"/>
<feature type="DNA-binding region" description="H-T-H motif" evidence="4">
    <location>
        <begin position="28"/>
        <end position="47"/>
    </location>
</feature>
<dbReference type="Gene3D" id="1.10.357.10">
    <property type="entry name" value="Tetracycline Repressor, domain 2"/>
    <property type="match status" value="1"/>
</dbReference>
<feature type="domain" description="HTH tetR-type" evidence="5">
    <location>
        <begin position="5"/>
        <end position="65"/>
    </location>
</feature>